<proteinExistence type="predicted"/>
<dbReference type="PROSITE" id="PS51257">
    <property type="entry name" value="PROKAR_LIPOPROTEIN"/>
    <property type="match status" value="1"/>
</dbReference>
<evidence type="ECO:0000313" key="1">
    <source>
        <dbReference type="EMBL" id="SVB85039.1"/>
    </source>
</evidence>
<dbReference type="AlphaFoldDB" id="A0A382HCZ9"/>
<reference evidence="1" key="1">
    <citation type="submission" date="2018-05" db="EMBL/GenBank/DDBJ databases">
        <authorList>
            <person name="Lanie J.A."/>
            <person name="Ng W.-L."/>
            <person name="Kazmierczak K.M."/>
            <person name="Andrzejewski T.M."/>
            <person name="Davidsen T.M."/>
            <person name="Wayne K.J."/>
            <person name="Tettelin H."/>
            <person name="Glass J.I."/>
            <person name="Rusch D."/>
            <person name="Podicherti R."/>
            <person name="Tsui H.-C.T."/>
            <person name="Winkler M.E."/>
        </authorList>
    </citation>
    <scope>NUCLEOTIDE SEQUENCE</scope>
</reference>
<sequence length="42" mass="4298">MKIAFRLVLLTIALVAGAGCTGINVDQSVSPMRLLMPGLLGG</sequence>
<organism evidence="1">
    <name type="scientific">marine metagenome</name>
    <dbReference type="NCBI Taxonomy" id="408172"/>
    <lineage>
        <taxon>unclassified sequences</taxon>
        <taxon>metagenomes</taxon>
        <taxon>ecological metagenomes</taxon>
    </lineage>
</organism>
<gene>
    <name evidence="1" type="ORF">METZ01_LOCUS237893</name>
</gene>
<name>A0A382HCZ9_9ZZZZ</name>
<accession>A0A382HCZ9</accession>
<protein>
    <submittedName>
        <fullName evidence="1">Uncharacterized protein</fullName>
    </submittedName>
</protein>
<dbReference type="EMBL" id="UINC01060484">
    <property type="protein sequence ID" value="SVB85039.1"/>
    <property type="molecule type" value="Genomic_DNA"/>
</dbReference>